<keyword evidence="4" id="KW-1185">Reference proteome</keyword>
<evidence type="ECO:0000259" key="2">
    <source>
        <dbReference type="Pfam" id="PF20167"/>
    </source>
</evidence>
<protein>
    <recommendedName>
        <fullName evidence="2">Putative plant transposon protein domain-containing protein</fullName>
    </recommendedName>
</protein>
<dbReference type="InterPro" id="IPR046796">
    <property type="entry name" value="Transposase_32_dom"/>
</dbReference>
<dbReference type="Proteomes" id="UP000823775">
    <property type="component" value="Unassembled WGS sequence"/>
</dbReference>
<name>A0ABS8SUJ9_DATST</name>
<dbReference type="EMBL" id="JACEIK010000828">
    <property type="protein sequence ID" value="MCD7462704.1"/>
    <property type="molecule type" value="Genomic_DNA"/>
</dbReference>
<feature type="compositionally biased region" description="Acidic residues" evidence="1">
    <location>
        <begin position="265"/>
        <end position="276"/>
    </location>
</feature>
<sequence>MGMTKLGLEIETKVNGGIEMPLRMIRMEFISLKSKRAFYERLRDCNAGRYDEKGLSSAQPGKMHKAWCRMGQCEAQGEGVQQEPHHAGGEFNLNMAREFLANWDPKERSNQVKVLPAVLNRLLGSPTINPYLFKNLILRSPYREIRHTLSGPNSIAQWAHNQKGYHVSFPYAYMTREARIWLRIVCACLVPEKYMTHVTWERVCLVYVLMTGIPINVGPQIEEELVDYWDRYDPKEIDVINTKDPEGIHGPVLSIDEEQARVESDLESDEEEEYSEMGEAVLTPTDDED</sequence>
<reference evidence="3 4" key="1">
    <citation type="journal article" date="2021" name="BMC Genomics">
        <title>Datura genome reveals duplications of psychoactive alkaloid biosynthetic genes and high mutation rate following tissue culture.</title>
        <authorList>
            <person name="Rajewski A."/>
            <person name="Carter-House D."/>
            <person name="Stajich J."/>
            <person name="Litt A."/>
        </authorList>
    </citation>
    <scope>NUCLEOTIDE SEQUENCE [LARGE SCALE GENOMIC DNA]</scope>
    <source>
        <strain evidence="3">AR-01</strain>
    </source>
</reference>
<feature type="domain" description="Putative plant transposon protein" evidence="2">
    <location>
        <begin position="89"/>
        <end position="227"/>
    </location>
</feature>
<evidence type="ECO:0000313" key="4">
    <source>
        <dbReference type="Proteomes" id="UP000823775"/>
    </source>
</evidence>
<dbReference type="Pfam" id="PF20167">
    <property type="entry name" value="Transposase_32"/>
    <property type="match status" value="1"/>
</dbReference>
<evidence type="ECO:0000313" key="3">
    <source>
        <dbReference type="EMBL" id="MCD7462704.1"/>
    </source>
</evidence>
<organism evidence="3 4">
    <name type="scientific">Datura stramonium</name>
    <name type="common">Jimsonweed</name>
    <name type="synonym">Common thornapple</name>
    <dbReference type="NCBI Taxonomy" id="4076"/>
    <lineage>
        <taxon>Eukaryota</taxon>
        <taxon>Viridiplantae</taxon>
        <taxon>Streptophyta</taxon>
        <taxon>Embryophyta</taxon>
        <taxon>Tracheophyta</taxon>
        <taxon>Spermatophyta</taxon>
        <taxon>Magnoliopsida</taxon>
        <taxon>eudicotyledons</taxon>
        <taxon>Gunneridae</taxon>
        <taxon>Pentapetalae</taxon>
        <taxon>asterids</taxon>
        <taxon>lamiids</taxon>
        <taxon>Solanales</taxon>
        <taxon>Solanaceae</taxon>
        <taxon>Solanoideae</taxon>
        <taxon>Datureae</taxon>
        <taxon>Datura</taxon>
    </lineage>
</organism>
<comment type="caution">
    <text evidence="3">The sequence shown here is derived from an EMBL/GenBank/DDBJ whole genome shotgun (WGS) entry which is preliminary data.</text>
</comment>
<proteinExistence type="predicted"/>
<evidence type="ECO:0000256" key="1">
    <source>
        <dbReference type="SAM" id="MobiDB-lite"/>
    </source>
</evidence>
<accession>A0ABS8SUJ9</accession>
<feature type="region of interest" description="Disordered" evidence="1">
    <location>
        <begin position="259"/>
        <end position="289"/>
    </location>
</feature>
<gene>
    <name evidence="3" type="ORF">HAX54_049138</name>
</gene>